<proteinExistence type="predicted"/>
<keyword evidence="2" id="KW-1185">Reference proteome</keyword>
<reference evidence="1" key="1">
    <citation type="submission" date="2022-01" db="EMBL/GenBank/DDBJ databases">
        <title>Genome Sequence Resource for Two Populations of Ditylenchus destructor, the Migratory Endoparasitic Phytonematode.</title>
        <authorList>
            <person name="Zhang H."/>
            <person name="Lin R."/>
            <person name="Xie B."/>
        </authorList>
    </citation>
    <scope>NUCLEOTIDE SEQUENCE</scope>
    <source>
        <strain evidence="1">BazhouSP</strain>
    </source>
</reference>
<protein>
    <submittedName>
        <fullName evidence="1">Uncharacterized protein</fullName>
    </submittedName>
</protein>
<organism evidence="1 2">
    <name type="scientific">Ditylenchus destructor</name>
    <dbReference type="NCBI Taxonomy" id="166010"/>
    <lineage>
        <taxon>Eukaryota</taxon>
        <taxon>Metazoa</taxon>
        <taxon>Ecdysozoa</taxon>
        <taxon>Nematoda</taxon>
        <taxon>Chromadorea</taxon>
        <taxon>Rhabditida</taxon>
        <taxon>Tylenchina</taxon>
        <taxon>Tylenchomorpha</taxon>
        <taxon>Sphaerularioidea</taxon>
        <taxon>Anguinidae</taxon>
        <taxon>Anguininae</taxon>
        <taxon>Ditylenchus</taxon>
    </lineage>
</organism>
<sequence length="162" mass="18308">MSLEQGPLFVQNGNVNTKHILCGSKNNLAMGLEADGTQDNDRFPRKDCSTHFKPKEAETKLSIRVRNNTAFPETAHALEQKATKEEIYAKTIEKSTIFGYTENHFRLGRAQEPLQSIQRLNICLQTPDQDRDSRTSASPQNPIRSPSSILISVLFLVLLEFY</sequence>
<evidence type="ECO:0000313" key="2">
    <source>
        <dbReference type="Proteomes" id="UP001201812"/>
    </source>
</evidence>
<evidence type="ECO:0000313" key="1">
    <source>
        <dbReference type="EMBL" id="KAI1703597.1"/>
    </source>
</evidence>
<comment type="caution">
    <text evidence="1">The sequence shown here is derived from an EMBL/GenBank/DDBJ whole genome shotgun (WGS) entry which is preliminary data.</text>
</comment>
<dbReference type="Proteomes" id="UP001201812">
    <property type="component" value="Unassembled WGS sequence"/>
</dbReference>
<name>A0AAD4MWE2_9BILA</name>
<dbReference type="AlphaFoldDB" id="A0AAD4MWE2"/>
<dbReference type="EMBL" id="JAKKPZ010000080">
    <property type="protein sequence ID" value="KAI1703597.1"/>
    <property type="molecule type" value="Genomic_DNA"/>
</dbReference>
<gene>
    <name evidence="1" type="ORF">DdX_14834</name>
</gene>
<accession>A0AAD4MWE2</accession>